<dbReference type="PANTHER" id="PTHR24305:SF180">
    <property type="entry name" value="P450, PUTATIVE (EUROFUNG)-RELATED"/>
    <property type="match status" value="1"/>
</dbReference>
<evidence type="ECO:0000256" key="1">
    <source>
        <dbReference type="ARBA" id="ARBA00001971"/>
    </source>
</evidence>
<dbReference type="GO" id="GO:0016705">
    <property type="term" value="F:oxidoreductase activity, acting on paired donors, with incorporation or reduction of molecular oxygen"/>
    <property type="evidence" value="ECO:0007669"/>
    <property type="project" value="InterPro"/>
</dbReference>
<dbReference type="EMBL" id="ADBL01002292">
    <property type="status" value="NOT_ANNOTATED_CDS"/>
    <property type="molecule type" value="Genomic_DNA"/>
</dbReference>
<evidence type="ECO:0000256" key="2">
    <source>
        <dbReference type="ARBA" id="ARBA00010617"/>
    </source>
</evidence>
<dbReference type="PRINTS" id="PR00465">
    <property type="entry name" value="EP450IV"/>
</dbReference>
<dbReference type="AlphaFoldDB" id="A0A0C4E9Q2"/>
<evidence type="ECO:0008006" key="13">
    <source>
        <dbReference type="Google" id="ProtNLM"/>
    </source>
</evidence>
<evidence type="ECO:0000256" key="5">
    <source>
        <dbReference type="ARBA" id="ARBA00023004"/>
    </source>
</evidence>
<reference evidence="11" key="4">
    <citation type="journal article" date="2015" name="G3 (Bethesda)">
        <title>Genome sequences of three phytopathogenic species of the Magnaporthaceae family of fungi.</title>
        <authorList>
            <person name="Okagaki L.H."/>
            <person name="Nunes C.C."/>
            <person name="Sailsbery J."/>
            <person name="Clay B."/>
            <person name="Brown D."/>
            <person name="John T."/>
            <person name="Oh Y."/>
            <person name="Young N."/>
            <person name="Fitzgerald M."/>
            <person name="Haas B.J."/>
            <person name="Zeng Q."/>
            <person name="Young S."/>
            <person name="Adiconis X."/>
            <person name="Fan L."/>
            <person name="Levin J.Z."/>
            <person name="Mitchell T.K."/>
            <person name="Okubara P.A."/>
            <person name="Farman M.L."/>
            <person name="Kohn L.M."/>
            <person name="Birren B."/>
            <person name="Ma L.-J."/>
            <person name="Dean R.A."/>
        </authorList>
    </citation>
    <scope>NUCLEOTIDE SEQUENCE</scope>
    <source>
        <strain evidence="11">ATCC 64411 / 73-15</strain>
    </source>
</reference>
<sequence length="538" mass="60295">MGGHVLPVVTPGMLPASTGLALGVAWLAVLVLGAKVLVSYLTSPLRAIPGPFLARFTDVWRMLDYWRHSQIRTQQELHRKYGAAVRLGPNMVSLSDPALLKTVYSTRGDFVKSEFYSIGDAIHNGIRIANPFSTRSTNFHRTYMRPYQRYFTSSATSQKEHLVSDMAIALCRELETRFVDCVDGDDKSADLADWIEYAAWDLAWSLTFSEDLGFLKAGADVGGMINTGEVTMRYLGIVGQMPWLDMWLGKNPRCPVKFATFSNTLMFCVRRTIERAAERASKGVAPGADQGDFLDNFLEAKELFPDTIGDNEVVSYLMMNVLAGADTTSLVQKAIMYYILQSPAVEARLVAELDGASFTSSPPPYAETRDLPYLDAVIREGMRMHPVLGGVLERVVPAEGLKLPDGRFLPAGTQVGMNAWVTSRDKQTYGDDADAFRPERWLRGENETEADYQARLGRMRDADFTFGGGSRICVGRHLAMMEIHKLTATLFARYDISLAPDCGEWTVRHWWFTFIDDIHVRIRRRSRVQPIRPVLKAY</sequence>
<dbReference type="InterPro" id="IPR001128">
    <property type="entry name" value="Cyt_P450"/>
</dbReference>
<evidence type="ECO:0000256" key="3">
    <source>
        <dbReference type="ARBA" id="ARBA00022617"/>
    </source>
</evidence>
<reference evidence="10" key="2">
    <citation type="submission" date="2010-05" db="EMBL/GenBank/DDBJ databases">
        <title>The Genome Sequence of Magnaporthe poae strain ATCC 64411.</title>
        <authorList>
            <consortium name="The Broad Institute Genome Sequencing Platform"/>
            <consortium name="Broad Institute Genome Sequencing Center for Infectious Disease"/>
            <person name="Ma L.-J."/>
            <person name="Dead R."/>
            <person name="Young S."/>
            <person name="Zeng Q."/>
            <person name="Koehrsen M."/>
            <person name="Alvarado L."/>
            <person name="Berlin A."/>
            <person name="Chapman S.B."/>
            <person name="Chen Z."/>
            <person name="Freedman E."/>
            <person name="Gellesch M."/>
            <person name="Goldberg J."/>
            <person name="Griggs A."/>
            <person name="Gujja S."/>
            <person name="Heilman E.R."/>
            <person name="Heiman D."/>
            <person name="Hepburn T."/>
            <person name="Howarth C."/>
            <person name="Jen D."/>
            <person name="Larson L."/>
            <person name="Mehta T."/>
            <person name="Neiman D."/>
            <person name="Pearson M."/>
            <person name="Roberts A."/>
            <person name="Saif S."/>
            <person name="Shea T."/>
            <person name="Shenoy N."/>
            <person name="Sisk P."/>
            <person name="Stolte C."/>
            <person name="Sykes S."/>
            <person name="Walk T."/>
            <person name="White J."/>
            <person name="Yandava C."/>
            <person name="Haas B."/>
            <person name="Nusbaum C."/>
            <person name="Birren B."/>
        </authorList>
    </citation>
    <scope>NUCLEOTIDE SEQUENCE</scope>
    <source>
        <strain evidence="10">ATCC 64411</strain>
    </source>
</reference>
<accession>A0A0C4E9Q2</accession>
<reference evidence="12" key="1">
    <citation type="submission" date="2010-05" db="EMBL/GenBank/DDBJ databases">
        <title>The genome sequence of Magnaporthe poae strain ATCC 64411.</title>
        <authorList>
            <person name="Ma L.-J."/>
            <person name="Dead R."/>
            <person name="Young S."/>
            <person name="Zeng Q."/>
            <person name="Koehrsen M."/>
            <person name="Alvarado L."/>
            <person name="Berlin A."/>
            <person name="Chapman S.B."/>
            <person name="Chen Z."/>
            <person name="Freedman E."/>
            <person name="Gellesch M."/>
            <person name="Goldberg J."/>
            <person name="Griggs A."/>
            <person name="Gujja S."/>
            <person name="Heilman E.R."/>
            <person name="Heiman D."/>
            <person name="Hepburn T."/>
            <person name="Howarth C."/>
            <person name="Jen D."/>
            <person name="Larson L."/>
            <person name="Mehta T."/>
            <person name="Neiman D."/>
            <person name="Pearson M."/>
            <person name="Roberts A."/>
            <person name="Saif S."/>
            <person name="Shea T."/>
            <person name="Shenoy N."/>
            <person name="Sisk P."/>
            <person name="Stolte C."/>
            <person name="Sykes S."/>
            <person name="Walk T."/>
            <person name="White J."/>
            <person name="Yandava C."/>
            <person name="Haas B."/>
            <person name="Nusbaum C."/>
            <person name="Birren B."/>
        </authorList>
    </citation>
    <scope>NUCLEOTIDE SEQUENCE [LARGE SCALE GENOMIC DNA]</scope>
    <source>
        <strain evidence="12">ATCC 64411 / 73-15</strain>
    </source>
</reference>
<name>A0A0C4E9Q2_MAGP6</name>
<dbReference type="OMA" id="HEPLEYA"/>
<keyword evidence="8" id="KW-0560">Oxidoreductase</keyword>
<evidence type="ECO:0000256" key="7">
    <source>
        <dbReference type="PIRSR" id="PIRSR602403-1"/>
    </source>
</evidence>
<evidence type="ECO:0000313" key="11">
    <source>
        <dbReference type="EnsemblFungi" id="MAPG_09348T0"/>
    </source>
</evidence>
<reference evidence="10" key="3">
    <citation type="submission" date="2011-03" db="EMBL/GenBank/DDBJ databases">
        <title>Annotation of Magnaporthe poae ATCC 64411.</title>
        <authorList>
            <person name="Ma L.-J."/>
            <person name="Dead R."/>
            <person name="Young S.K."/>
            <person name="Zeng Q."/>
            <person name="Gargeya S."/>
            <person name="Fitzgerald M."/>
            <person name="Haas B."/>
            <person name="Abouelleil A."/>
            <person name="Alvarado L."/>
            <person name="Arachchi H.M."/>
            <person name="Berlin A."/>
            <person name="Brown A."/>
            <person name="Chapman S.B."/>
            <person name="Chen Z."/>
            <person name="Dunbar C."/>
            <person name="Freedman E."/>
            <person name="Gearin G."/>
            <person name="Gellesch M."/>
            <person name="Goldberg J."/>
            <person name="Griggs A."/>
            <person name="Gujja S."/>
            <person name="Heiman D."/>
            <person name="Howarth C."/>
            <person name="Larson L."/>
            <person name="Lui A."/>
            <person name="MacDonald P.J.P."/>
            <person name="Mehta T."/>
            <person name="Montmayeur A."/>
            <person name="Murphy C."/>
            <person name="Neiman D."/>
            <person name="Pearson M."/>
            <person name="Priest M."/>
            <person name="Roberts A."/>
            <person name="Saif S."/>
            <person name="Shea T."/>
            <person name="Shenoy N."/>
            <person name="Sisk P."/>
            <person name="Stolte C."/>
            <person name="Sykes S."/>
            <person name="Yandava C."/>
            <person name="Wortman J."/>
            <person name="Nusbaum C."/>
            <person name="Birren B."/>
        </authorList>
    </citation>
    <scope>NUCLEOTIDE SEQUENCE</scope>
    <source>
        <strain evidence="10">ATCC 64411</strain>
    </source>
</reference>
<keyword evidence="3 7" id="KW-0349">Heme</keyword>
<dbReference type="VEuPathDB" id="FungiDB:MAPG_09348"/>
<keyword evidence="9" id="KW-0472">Membrane</keyword>
<protein>
    <recommendedName>
        <fullName evidence="13">Pisatin demethylase</fullName>
    </recommendedName>
</protein>
<feature type="binding site" description="axial binding residue" evidence="7">
    <location>
        <position position="473"/>
    </location>
    <ligand>
        <name>heme</name>
        <dbReference type="ChEBI" id="CHEBI:30413"/>
    </ligand>
    <ligandPart>
        <name>Fe</name>
        <dbReference type="ChEBI" id="CHEBI:18248"/>
    </ligandPart>
</feature>
<keyword evidence="12" id="KW-1185">Reference proteome</keyword>
<dbReference type="PRINTS" id="PR00385">
    <property type="entry name" value="P450"/>
</dbReference>
<dbReference type="PANTHER" id="PTHR24305">
    <property type="entry name" value="CYTOCHROME P450"/>
    <property type="match status" value="1"/>
</dbReference>
<dbReference type="InterPro" id="IPR036396">
    <property type="entry name" value="Cyt_P450_sf"/>
</dbReference>
<evidence type="ECO:0000256" key="8">
    <source>
        <dbReference type="RuleBase" id="RU000461"/>
    </source>
</evidence>
<proteinExistence type="inferred from homology"/>
<dbReference type="Proteomes" id="UP000011715">
    <property type="component" value="Unassembled WGS sequence"/>
</dbReference>
<keyword evidence="9" id="KW-1133">Transmembrane helix</keyword>
<keyword evidence="5 7" id="KW-0408">Iron</keyword>
<dbReference type="CDD" id="cd11060">
    <property type="entry name" value="CYP57A1-like"/>
    <property type="match status" value="1"/>
</dbReference>
<dbReference type="GO" id="GO:0005506">
    <property type="term" value="F:iron ion binding"/>
    <property type="evidence" value="ECO:0007669"/>
    <property type="project" value="InterPro"/>
</dbReference>
<evidence type="ECO:0000256" key="4">
    <source>
        <dbReference type="ARBA" id="ARBA00022723"/>
    </source>
</evidence>
<feature type="transmembrane region" description="Helical" evidence="9">
    <location>
        <begin position="20"/>
        <end position="38"/>
    </location>
</feature>
<dbReference type="InterPro" id="IPR017972">
    <property type="entry name" value="Cyt_P450_CS"/>
</dbReference>
<dbReference type="Gene3D" id="1.10.630.10">
    <property type="entry name" value="Cytochrome P450"/>
    <property type="match status" value="1"/>
</dbReference>
<reference evidence="11" key="5">
    <citation type="submission" date="2015-06" db="UniProtKB">
        <authorList>
            <consortium name="EnsemblFungi"/>
        </authorList>
    </citation>
    <scope>IDENTIFICATION</scope>
    <source>
        <strain evidence="11">ATCC 64411</strain>
    </source>
</reference>
<dbReference type="EMBL" id="GL876974">
    <property type="protein sequence ID" value="KLU90387.1"/>
    <property type="molecule type" value="Genomic_DNA"/>
</dbReference>
<evidence type="ECO:0000256" key="6">
    <source>
        <dbReference type="ARBA" id="ARBA00023033"/>
    </source>
</evidence>
<dbReference type="Pfam" id="PF00067">
    <property type="entry name" value="p450"/>
    <property type="match status" value="1"/>
</dbReference>
<gene>
    <name evidence="10" type="ORF">MAPG_09348</name>
</gene>
<keyword evidence="4 7" id="KW-0479">Metal-binding</keyword>
<dbReference type="InterPro" id="IPR050121">
    <property type="entry name" value="Cytochrome_P450_monoxygenase"/>
</dbReference>
<comment type="cofactor">
    <cofactor evidence="1 7">
        <name>heme</name>
        <dbReference type="ChEBI" id="CHEBI:30413"/>
    </cofactor>
</comment>
<evidence type="ECO:0000313" key="10">
    <source>
        <dbReference type="EMBL" id="KLU90387.1"/>
    </source>
</evidence>
<dbReference type="GO" id="GO:0020037">
    <property type="term" value="F:heme binding"/>
    <property type="evidence" value="ECO:0007669"/>
    <property type="project" value="InterPro"/>
</dbReference>
<dbReference type="OrthoDB" id="3934656at2759"/>
<comment type="similarity">
    <text evidence="2 8">Belongs to the cytochrome P450 family.</text>
</comment>
<dbReference type="STRING" id="644358.A0A0C4E9Q2"/>
<dbReference type="eggNOG" id="KOG0157">
    <property type="taxonomic scope" value="Eukaryota"/>
</dbReference>
<organism evidence="11 12">
    <name type="scientific">Magnaporthiopsis poae (strain ATCC 64411 / 73-15)</name>
    <name type="common">Kentucky bluegrass fungus</name>
    <name type="synonym">Magnaporthe poae</name>
    <dbReference type="NCBI Taxonomy" id="644358"/>
    <lineage>
        <taxon>Eukaryota</taxon>
        <taxon>Fungi</taxon>
        <taxon>Dikarya</taxon>
        <taxon>Ascomycota</taxon>
        <taxon>Pezizomycotina</taxon>
        <taxon>Sordariomycetes</taxon>
        <taxon>Sordariomycetidae</taxon>
        <taxon>Magnaporthales</taxon>
        <taxon>Magnaporthaceae</taxon>
        <taxon>Magnaporthiopsis</taxon>
    </lineage>
</organism>
<dbReference type="PROSITE" id="PS00086">
    <property type="entry name" value="CYTOCHROME_P450"/>
    <property type="match status" value="1"/>
</dbReference>
<evidence type="ECO:0000313" key="12">
    <source>
        <dbReference type="Proteomes" id="UP000011715"/>
    </source>
</evidence>
<dbReference type="SUPFAM" id="SSF48264">
    <property type="entry name" value="Cytochrome P450"/>
    <property type="match status" value="1"/>
</dbReference>
<dbReference type="GO" id="GO:0004497">
    <property type="term" value="F:monooxygenase activity"/>
    <property type="evidence" value="ECO:0007669"/>
    <property type="project" value="UniProtKB-KW"/>
</dbReference>
<dbReference type="EnsemblFungi" id="MAPG_09348T0">
    <property type="protein sequence ID" value="MAPG_09348T0"/>
    <property type="gene ID" value="MAPG_09348"/>
</dbReference>
<keyword evidence="9" id="KW-0812">Transmembrane</keyword>
<dbReference type="InterPro" id="IPR002403">
    <property type="entry name" value="Cyt_P450_E_grp-IV"/>
</dbReference>
<keyword evidence="6 8" id="KW-0503">Monooxygenase</keyword>
<evidence type="ECO:0000256" key="9">
    <source>
        <dbReference type="SAM" id="Phobius"/>
    </source>
</evidence>